<dbReference type="InterPro" id="IPR011990">
    <property type="entry name" value="TPR-like_helical_dom_sf"/>
</dbReference>
<sequence length="259" mass="29539">MSPVRRLRLLLLALTGLGAAACSRGFDVRRYADNSERLYEVALREYNGRRWDNAVAAFERLTTDLSARDTLLPRAYYYLARAHDRRDEHLLAAQSFSRLAETFPDDTLADDALFGAARAYQLLWRKPALDPQHGQQAIATYRTLLSSYPNSPLAAQAGARIGAIEQWLATKDYDSGMHYFRRKAYDSAIIYFKDVVRNYPNVPKAREAYLRLHEAYRRIRYAEDARETCETLRQRYPADRDVRRSCGAPAPVSAAAPTP</sequence>
<feature type="signal peptide" evidence="4">
    <location>
        <begin position="1"/>
        <end position="21"/>
    </location>
</feature>
<evidence type="ECO:0000313" key="6">
    <source>
        <dbReference type="EMBL" id="CAA9309330.1"/>
    </source>
</evidence>
<keyword evidence="3" id="KW-0998">Cell outer membrane</keyword>
<dbReference type="AlphaFoldDB" id="A0A6J4KM10"/>
<dbReference type="Pfam" id="PF13525">
    <property type="entry name" value="YfiO"/>
    <property type="match status" value="1"/>
</dbReference>
<keyword evidence="2" id="KW-0472">Membrane</keyword>
<evidence type="ECO:0000256" key="1">
    <source>
        <dbReference type="ARBA" id="ARBA00022729"/>
    </source>
</evidence>
<dbReference type="InterPro" id="IPR039565">
    <property type="entry name" value="BamD-like"/>
</dbReference>
<gene>
    <name evidence="6" type="ORF">AVDCRST_MAG11-1364</name>
</gene>
<dbReference type="EMBL" id="CADCTU010000309">
    <property type="protein sequence ID" value="CAA9309330.1"/>
    <property type="molecule type" value="Genomic_DNA"/>
</dbReference>
<accession>A0A6J4KM10</accession>
<feature type="domain" description="Outer membrane lipoprotein BamD-like" evidence="5">
    <location>
        <begin position="33"/>
        <end position="228"/>
    </location>
</feature>
<organism evidence="6">
    <name type="scientific">uncultured Gemmatimonadaceae bacterium</name>
    <dbReference type="NCBI Taxonomy" id="246130"/>
    <lineage>
        <taxon>Bacteria</taxon>
        <taxon>Pseudomonadati</taxon>
        <taxon>Gemmatimonadota</taxon>
        <taxon>Gemmatimonadia</taxon>
        <taxon>Gemmatimonadales</taxon>
        <taxon>Gemmatimonadaceae</taxon>
        <taxon>environmental samples</taxon>
    </lineage>
</organism>
<evidence type="ECO:0000256" key="2">
    <source>
        <dbReference type="ARBA" id="ARBA00023136"/>
    </source>
</evidence>
<evidence type="ECO:0000259" key="5">
    <source>
        <dbReference type="Pfam" id="PF13525"/>
    </source>
</evidence>
<dbReference type="InterPro" id="IPR017689">
    <property type="entry name" value="BamD"/>
</dbReference>
<reference evidence="6" key="1">
    <citation type="submission" date="2020-02" db="EMBL/GenBank/DDBJ databases">
        <authorList>
            <person name="Meier V. D."/>
        </authorList>
    </citation>
    <scope>NUCLEOTIDE SEQUENCE</scope>
    <source>
        <strain evidence="6">AVDCRST_MAG11</strain>
    </source>
</reference>
<evidence type="ECO:0000256" key="3">
    <source>
        <dbReference type="ARBA" id="ARBA00023237"/>
    </source>
</evidence>
<dbReference type="SUPFAM" id="SSF48452">
    <property type="entry name" value="TPR-like"/>
    <property type="match status" value="1"/>
</dbReference>
<feature type="chain" id="PRO_5027025589" description="Outer membrane lipoprotein BamD-like domain-containing protein" evidence="4">
    <location>
        <begin position="22"/>
        <end position="259"/>
    </location>
</feature>
<protein>
    <recommendedName>
        <fullName evidence="5">Outer membrane lipoprotein BamD-like domain-containing protein</fullName>
    </recommendedName>
</protein>
<evidence type="ECO:0000256" key="4">
    <source>
        <dbReference type="SAM" id="SignalP"/>
    </source>
</evidence>
<name>A0A6J4KM10_9BACT</name>
<proteinExistence type="predicted"/>
<dbReference type="NCBIfam" id="TIGR03302">
    <property type="entry name" value="OM_YfiO"/>
    <property type="match status" value="1"/>
</dbReference>
<dbReference type="PROSITE" id="PS51257">
    <property type="entry name" value="PROKAR_LIPOPROTEIN"/>
    <property type="match status" value="1"/>
</dbReference>
<keyword evidence="1 4" id="KW-0732">Signal</keyword>
<dbReference type="Gene3D" id="1.25.40.10">
    <property type="entry name" value="Tetratricopeptide repeat domain"/>
    <property type="match status" value="1"/>
</dbReference>